<evidence type="ECO:0000256" key="8">
    <source>
        <dbReference type="ARBA" id="ARBA00023267"/>
    </source>
</evidence>
<dbReference type="PROSITE" id="PS50968">
    <property type="entry name" value="BIOTINYL_LIPOYL"/>
    <property type="match status" value="1"/>
</dbReference>
<dbReference type="UniPathway" id="UPA00094"/>
<evidence type="ECO:0000256" key="3">
    <source>
        <dbReference type="ARBA" id="ARBA00017562"/>
    </source>
</evidence>
<dbReference type="SUPFAM" id="SSF51230">
    <property type="entry name" value="Single hybrid motif"/>
    <property type="match status" value="1"/>
</dbReference>
<dbReference type="InterPro" id="IPR001882">
    <property type="entry name" value="Biotin_BS"/>
</dbReference>
<dbReference type="NCBIfam" id="TIGR00531">
    <property type="entry name" value="BCCP"/>
    <property type="match status" value="1"/>
</dbReference>
<dbReference type="RefSeq" id="WP_008952056.1">
    <property type="nucleotide sequence ID" value="NZ_ACIS01000001.1"/>
</dbReference>
<dbReference type="GO" id="GO:0006633">
    <property type="term" value="P:fatty acid biosynthetic process"/>
    <property type="evidence" value="ECO:0007669"/>
    <property type="project" value="UniProtKB-UniPathway"/>
</dbReference>
<evidence type="ECO:0000256" key="1">
    <source>
        <dbReference type="ARBA" id="ARBA00003761"/>
    </source>
</evidence>
<dbReference type="Pfam" id="PF00364">
    <property type="entry name" value="Biotin_lipoyl"/>
    <property type="match status" value="1"/>
</dbReference>
<evidence type="ECO:0000313" key="12">
    <source>
        <dbReference type="Proteomes" id="UP000003165"/>
    </source>
</evidence>
<evidence type="ECO:0000259" key="10">
    <source>
        <dbReference type="PROSITE" id="PS50968"/>
    </source>
</evidence>
<accession>B9YY51</accession>
<dbReference type="FunFam" id="2.40.50.100:FF:000003">
    <property type="entry name" value="Acetyl-CoA carboxylase biotin carboxyl carrier protein"/>
    <property type="match status" value="1"/>
</dbReference>
<sequence length="149" mass="15582">MELRKLKQLIQLVQASGIAELEISAGSEQIRITRTVAGTPTVPAQLLPAPLAVVAPASATAAPAAAPSPSANPNTVKSPMVGSFYRRPSPQASAFVEVGQPVKVGDTLCIIEAMKLMNEIEADRAGVLKAILVEEGQPVEFGEPLFVIE</sequence>
<reference evidence="11 12" key="1">
    <citation type="submission" date="2009-02" db="EMBL/GenBank/DDBJ databases">
        <title>Sequencing of the draft genome and assembly of Lutiella nitroferrum 2002.</title>
        <authorList>
            <consortium name="US DOE Joint Genome Institute (JGI-PGF)"/>
            <person name="Lucas S."/>
            <person name="Copeland A."/>
            <person name="Lapidus A."/>
            <person name="Glavina del Rio T."/>
            <person name="Tice H."/>
            <person name="Bruce D."/>
            <person name="Goodwin L."/>
            <person name="Pitluck S."/>
            <person name="Larimer F."/>
            <person name="Land M.L."/>
            <person name="Hauser L."/>
            <person name="Coates J.D."/>
        </authorList>
    </citation>
    <scope>NUCLEOTIDE SEQUENCE [LARGE SCALE GENOMIC DNA]</scope>
    <source>
        <strain evidence="11 12">2002</strain>
    </source>
</reference>
<dbReference type="InterPro" id="IPR011053">
    <property type="entry name" value="Single_hybrid_motif"/>
</dbReference>
<dbReference type="AlphaFoldDB" id="B9YY51"/>
<evidence type="ECO:0000256" key="7">
    <source>
        <dbReference type="ARBA" id="ARBA00023160"/>
    </source>
</evidence>
<keyword evidence="7 9" id="KW-0275">Fatty acid biosynthesis</keyword>
<dbReference type="PANTHER" id="PTHR45266:SF3">
    <property type="entry name" value="OXALOACETATE DECARBOXYLASE ALPHA CHAIN"/>
    <property type="match status" value="1"/>
</dbReference>
<dbReference type="CDD" id="cd06850">
    <property type="entry name" value="biotinyl_domain"/>
    <property type="match status" value="1"/>
</dbReference>
<dbReference type="EMBL" id="ACIS01000001">
    <property type="protein sequence ID" value="EEG10054.1"/>
    <property type="molecule type" value="Genomic_DNA"/>
</dbReference>
<dbReference type="PANTHER" id="PTHR45266">
    <property type="entry name" value="OXALOACETATE DECARBOXYLASE ALPHA CHAIN"/>
    <property type="match status" value="1"/>
</dbReference>
<evidence type="ECO:0000256" key="5">
    <source>
        <dbReference type="ARBA" id="ARBA00022832"/>
    </source>
</evidence>
<keyword evidence="12" id="KW-1185">Reference proteome</keyword>
<evidence type="ECO:0000256" key="6">
    <source>
        <dbReference type="ARBA" id="ARBA00023098"/>
    </source>
</evidence>
<gene>
    <name evidence="11" type="ORF">FuraDRAFT_0036</name>
</gene>
<comment type="pathway">
    <text evidence="2 9">Lipid metabolism; fatty acid biosynthesis.</text>
</comment>
<dbReference type="PRINTS" id="PR01071">
    <property type="entry name" value="ACOABIOTINCC"/>
</dbReference>
<dbReference type="GO" id="GO:0009317">
    <property type="term" value="C:acetyl-CoA carboxylase complex"/>
    <property type="evidence" value="ECO:0007669"/>
    <property type="project" value="InterPro"/>
</dbReference>
<dbReference type="PROSITE" id="PS00188">
    <property type="entry name" value="BIOTIN"/>
    <property type="match status" value="1"/>
</dbReference>
<evidence type="ECO:0000256" key="2">
    <source>
        <dbReference type="ARBA" id="ARBA00005194"/>
    </source>
</evidence>
<keyword evidence="6 9" id="KW-0443">Lipid metabolism</keyword>
<dbReference type="InterPro" id="IPR050709">
    <property type="entry name" value="Biotin_Carboxyl_Carrier/Decarb"/>
</dbReference>
<dbReference type="InterPro" id="IPR000089">
    <property type="entry name" value="Biotin_lipoyl"/>
</dbReference>
<dbReference type="Gene3D" id="2.40.50.100">
    <property type="match status" value="1"/>
</dbReference>
<comment type="function">
    <text evidence="1 9">This protein is a component of the acetyl coenzyme A carboxylase complex; first, biotin carboxylase catalyzes the carboxylation of the carrier protein and then the transcarboxylase transfers the carboxyl group to form malonyl-CoA.</text>
</comment>
<protein>
    <recommendedName>
        <fullName evidence="3 9">Biotin carboxyl carrier protein of acetyl-CoA carboxylase</fullName>
    </recommendedName>
</protein>
<dbReference type="GO" id="GO:0003989">
    <property type="term" value="F:acetyl-CoA carboxylase activity"/>
    <property type="evidence" value="ECO:0007669"/>
    <property type="project" value="InterPro"/>
</dbReference>
<dbReference type="Proteomes" id="UP000003165">
    <property type="component" value="Unassembled WGS sequence"/>
</dbReference>
<dbReference type="eggNOG" id="COG0511">
    <property type="taxonomic scope" value="Bacteria"/>
</dbReference>
<name>B9YY51_9NEIS</name>
<comment type="caution">
    <text evidence="11">The sequence shown here is derived from an EMBL/GenBank/DDBJ whole genome shotgun (WGS) entry which is preliminary data.</text>
</comment>
<keyword evidence="8 9" id="KW-0092">Biotin</keyword>
<keyword evidence="5 9" id="KW-0276">Fatty acid metabolism</keyword>
<feature type="domain" description="Lipoyl-binding" evidence="10">
    <location>
        <begin position="73"/>
        <end position="149"/>
    </location>
</feature>
<evidence type="ECO:0000313" key="11">
    <source>
        <dbReference type="EMBL" id="EEG10054.1"/>
    </source>
</evidence>
<dbReference type="InterPro" id="IPR001249">
    <property type="entry name" value="AcCoA_biotinCC"/>
</dbReference>
<evidence type="ECO:0000256" key="4">
    <source>
        <dbReference type="ARBA" id="ARBA00022516"/>
    </source>
</evidence>
<organism evidence="11 12">
    <name type="scientific">Pseudogulbenkiania ferrooxidans 2002</name>
    <dbReference type="NCBI Taxonomy" id="279714"/>
    <lineage>
        <taxon>Bacteria</taxon>
        <taxon>Pseudomonadati</taxon>
        <taxon>Pseudomonadota</taxon>
        <taxon>Betaproteobacteria</taxon>
        <taxon>Neisseriales</taxon>
        <taxon>Chromobacteriaceae</taxon>
        <taxon>Pseudogulbenkiania</taxon>
    </lineage>
</organism>
<evidence type="ECO:0000256" key="9">
    <source>
        <dbReference type="RuleBase" id="RU364072"/>
    </source>
</evidence>
<keyword evidence="4 9" id="KW-0444">Lipid biosynthesis</keyword>
<proteinExistence type="predicted"/>